<protein>
    <recommendedName>
        <fullName evidence="4">F-box domain-containing protein</fullName>
    </recommendedName>
</protein>
<dbReference type="HOGENOM" id="CLU_063709_0_0_1"/>
<feature type="region of interest" description="Disordered" evidence="1">
    <location>
        <begin position="186"/>
        <end position="207"/>
    </location>
</feature>
<name>A0A0D2IP49_9EURO</name>
<dbReference type="Proteomes" id="UP000053617">
    <property type="component" value="Unassembled WGS sequence"/>
</dbReference>
<evidence type="ECO:0008006" key="4">
    <source>
        <dbReference type="Google" id="ProtNLM"/>
    </source>
</evidence>
<dbReference type="GeneID" id="25290348"/>
<evidence type="ECO:0000313" key="2">
    <source>
        <dbReference type="EMBL" id="KIX07624.1"/>
    </source>
</evidence>
<keyword evidence="3" id="KW-1185">Reference proteome</keyword>
<gene>
    <name evidence="2" type="ORF">Z518_02277</name>
</gene>
<evidence type="ECO:0000313" key="3">
    <source>
        <dbReference type="Proteomes" id="UP000053617"/>
    </source>
</evidence>
<dbReference type="RefSeq" id="XP_013274760.1">
    <property type="nucleotide sequence ID" value="XM_013419306.1"/>
</dbReference>
<dbReference type="AlphaFoldDB" id="A0A0D2IP49"/>
<sequence>MTTLAPHEQASNFLRLPLEARLHIYSFLLPQGTFTIQFCRQSEQDLYNPRPGKRFTGSKLVGQVFAIENIVRNNGLNLLLVSRRTRDEVQPILSKLTVRFHCPKCFEELLRNLSNGLGPGIKWIRHIEILYETGSGFYGPPLRPITICLSRFMASEEMQAIQYTAWLYTGQTAVLRKENWTQQPLAPDCKAITPPDPSQPNTDPSLRGRIDRIQNRLAYQTGPTHPQLLARVGELAHSVSRYTFDPLTHGKWLISFSFD</sequence>
<evidence type="ECO:0000256" key="1">
    <source>
        <dbReference type="SAM" id="MobiDB-lite"/>
    </source>
</evidence>
<accession>A0A0D2IP49</accession>
<organism evidence="2 3">
    <name type="scientific">Rhinocladiella mackenziei CBS 650.93</name>
    <dbReference type="NCBI Taxonomy" id="1442369"/>
    <lineage>
        <taxon>Eukaryota</taxon>
        <taxon>Fungi</taxon>
        <taxon>Dikarya</taxon>
        <taxon>Ascomycota</taxon>
        <taxon>Pezizomycotina</taxon>
        <taxon>Eurotiomycetes</taxon>
        <taxon>Chaetothyriomycetidae</taxon>
        <taxon>Chaetothyriales</taxon>
        <taxon>Herpotrichiellaceae</taxon>
        <taxon>Rhinocladiella</taxon>
    </lineage>
</organism>
<dbReference type="OrthoDB" id="4160558at2759"/>
<dbReference type="EMBL" id="KN847476">
    <property type="protein sequence ID" value="KIX07624.1"/>
    <property type="molecule type" value="Genomic_DNA"/>
</dbReference>
<proteinExistence type="predicted"/>
<reference evidence="2 3" key="1">
    <citation type="submission" date="2015-01" db="EMBL/GenBank/DDBJ databases">
        <title>The Genome Sequence of Rhinocladiella mackenzie CBS 650.93.</title>
        <authorList>
            <consortium name="The Broad Institute Genomics Platform"/>
            <person name="Cuomo C."/>
            <person name="de Hoog S."/>
            <person name="Gorbushina A."/>
            <person name="Stielow B."/>
            <person name="Teixiera M."/>
            <person name="Abouelleil A."/>
            <person name="Chapman S.B."/>
            <person name="Priest M."/>
            <person name="Young S.K."/>
            <person name="Wortman J."/>
            <person name="Nusbaum C."/>
            <person name="Birren B."/>
        </authorList>
    </citation>
    <scope>NUCLEOTIDE SEQUENCE [LARGE SCALE GENOMIC DNA]</scope>
    <source>
        <strain evidence="2 3">CBS 650.93</strain>
    </source>
</reference>
<dbReference type="VEuPathDB" id="FungiDB:Z518_02277"/>